<name>A0ABU8V1Y5_9NEIS</name>
<dbReference type="RefSeq" id="WP_261175090.1">
    <property type="nucleotide sequence ID" value="NZ_JAFCYX010000012.1"/>
</dbReference>
<sequence length="141" mass="16290">MFFSYIGYSYNNYFFDSRVVCTAKISELKFPRKDGTMVTINGFVDLDMKNETVYFFFQSPTGDFVNRMLHFTTSYAVNGEVKSAVIDKKIISRSEYGNLGDEYHLYDVGTKHLLNMIPITDNVTQVSFGPLSFFCENEERI</sequence>
<evidence type="ECO:0000313" key="1">
    <source>
        <dbReference type="EMBL" id="MEJ8675162.1"/>
    </source>
</evidence>
<gene>
    <name evidence="1" type="ORF">QCL97_010540</name>
</gene>
<protein>
    <submittedName>
        <fullName evidence="1">Uncharacterized protein</fullName>
    </submittedName>
</protein>
<evidence type="ECO:0000313" key="2">
    <source>
        <dbReference type="Proteomes" id="UP001224516"/>
    </source>
</evidence>
<dbReference type="EMBL" id="JAVFJF020000018">
    <property type="protein sequence ID" value="MEJ8675162.1"/>
    <property type="molecule type" value="Genomic_DNA"/>
</dbReference>
<dbReference type="Proteomes" id="UP001224516">
    <property type="component" value="Unassembled WGS sequence"/>
</dbReference>
<proteinExistence type="predicted"/>
<accession>A0ABU8V1Y5</accession>
<organism evidence="1 2">
    <name type="scientific">Chromobacterium amazonense</name>
    <dbReference type="NCBI Taxonomy" id="1382803"/>
    <lineage>
        <taxon>Bacteria</taxon>
        <taxon>Pseudomonadati</taxon>
        <taxon>Pseudomonadota</taxon>
        <taxon>Betaproteobacteria</taxon>
        <taxon>Neisseriales</taxon>
        <taxon>Chromobacteriaceae</taxon>
        <taxon>Chromobacterium</taxon>
    </lineage>
</organism>
<comment type="caution">
    <text evidence="1">The sequence shown here is derived from an EMBL/GenBank/DDBJ whole genome shotgun (WGS) entry which is preliminary data.</text>
</comment>
<keyword evidence="2" id="KW-1185">Reference proteome</keyword>
<reference evidence="1 2" key="1">
    <citation type="submission" date="2023-12" db="EMBL/GenBank/DDBJ databases">
        <title>Evaluation and characterization of a potential secondary metabolite violacein from indigenous Chromobacterium amazonense SAM215.</title>
        <authorList>
            <person name="Tarafdar M.R."/>
            <person name="Abedin S.M."/>
            <person name="Atiqua A."/>
            <person name="Saha A."/>
            <person name="Khan S.N."/>
        </authorList>
    </citation>
    <scope>NUCLEOTIDE SEQUENCE [LARGE SCALE GENOMIC DNA]</scope>
    <source>
        <strain evidence="1 2">SAM215</strain>
    </source>
</reference>